<name>A0A371I529_MUCPR</name>
<dbReference type="OrthoDB" id="1748955at2759"/>
<comment type="caution">
    <text evidence="1">The sequence shown here is derived from an EMBL/GenBank/DDBJ whole genome shotgun (WGS) entry which is preliminary data.</text>
</comment>
<dbReference type="PANTHER" id="PTHR33067:SF9">
    <property type="entry name" value="RNA-DIRECTED DNA POLYMERASE"/>
    <property type="match status" value="1"/>
</dbReference>
<dbReference type="AlphaFoldDB" id="A0A371I529"/>
<proteinExistence type="predicted"/>
<dbReference type="Proteomes" id="UP000257109">
    <property type="component" value="Unassembled WGS sequence"/>
</dbReference>
<dbReference type="InterPro" id="IPR021109">
    <property type="entry name" value="Peptidase_aspartic_dom_sf"/>
</dbReference>
<accession>A0A371I529</accession>
<gene>
    <name evidence="1" type="ORF">CR513_05397</name>
</gene>
<dbReference type="Gene3D" id="2.40.70.10">
    <property type="entry name" value="Acid Proteases"/>
    <property type="match status" value="1"/>
</dbReference>
<reference evidence="1" key="1">
    <citation type="submission" date="2018-05" db="EMBL/GenBank/DDBJ databases">
        <title>Draft genome of Mucuna pruriens seed.</title>
        <authorList>
            <person name="Nnadi N.E."/>
            <person name="Vos R."/>
            <person name="Hasami M.H."/>
            <person name="Devisetty U.K."/>
            <person name="Aguiy J.C."/>
        </authorList>
    </citation>
    <scope>NUCLEOTIDE SEQUENCE [LARGE SCALE GENOMIC DNA]</scope>
    <source>
        <strain evidence="1">JCA_2017</strain>
    </source>
</reference>
<evidence type="ECO:0000313" key="1">
    <source>
        <dbReference type="EMBL" id="RDY10123.1"/>
    </source>
</evidence>
<keyword evidence="2" id="KW-1185">Reference proteome</keyword>
<dbReference type="EMBL" id="QJKJ01000906">
    <property type="protein sequence ID" value="RDY10123.1"/>
    <property type="molecule type" value="Genomic_DNA"/>
</dbReference>
<evidence type="ECO:0000313" key="2">
    <source>
        <dbReference type="Proteomes" id="UP000257109"/>
    </source>
</evidence>
<feature type="non-terminal residue" evidence="1">
    <location>
        <position position="1"/>
    </location>
</feature>
<organism evidence="1 2">
    <name type="scientific">Mucuna pruriens</name>
    <name type="common">Velvet bean</name>
    <name type="synonym">Dolichos pruriens</name>
    <dbReference type="NCBI Taxonomy" id="157652"/>
    <lineage>
        <taxon>Eukaryota</taxon>
        <taxon>Viridiplantae</taxon>
        <taxon>Streptophyta</taxon>
        <taxon>Embryophyta</taxon>
        <taxon>Tracheophyta</taxon>
        <taxon>Spermatophyta</taxon>
        <taxon>Magnoliopsida</taxon>
        <taxon>eudicotyledons</taxon>
        <taxon>Gunneridae</taxon>
        <taxon>Pentapetalae</taxon>
        <taxon>rosids</taxon>
        <taxon>fabids</taxon>
        <taxon>Fabales</taxon>
        <taxon>Fabaceae</taxon>
        <taxon>Papilionoideae</taxon>
        <taxon>50 kb inversion clade</taxon>
        <taxon>NPAAA clade</taxon>
        <taxon>indigoferoid/millettioid clade</taxon>
        <taxon>Phaseoleae</taxon>
        <taxon>Mucuna</taxon>
    </lineage>
</organism>
<sequence>MKGDVELGGIMLALTRNEVVAGSKLTLLKKCRDPGIFFVPCTIGECTFVDAMLDLGASIIVMPTSIYKSLNFGDLKPTRMIIQLANRSIVQPLVDIYVMDMEDETSRKGSTLTLRRPFFMTT</sequence>
<dbReference type="PANTHER" id="PTHR33067">
    <property type="entry name" value="RNA-DIRECTED DNA POLYMERASE-RELATED"/>
    <property type="match status" value="1"/>
</dbReference>
<protein>
    <submittedName>
        <fullName evidence="1">Uncharacterized protein</fullName>
    </submittedName>
</protein>